<feature type="compositionally biased region" description="Pro residues" evidence="2">
    <location>
        <begin position="1189"/>
        <end position="1198"/>
    </location>
</feature>
<feature type="region of interest" description="Disordered" evidence="2">
    <location>
        <begin position="724"/>
        <end position="847"/>
    </location>
</feature>
<dbReference type="InterPro" id="IPR015425">
    <property type="entry name" value="FH2_Formin"/>
</dbReference>
<dbReference type="Gene3D" id="1.20.58.2220">
    <property type="entry name" value="Formin, FH2 domain"/>
    <property type="match status" value="1"/>
</dbReference>
<dbReference type="Pfam" id="PF18382">
    <property type="entry name" value="Formin_GBD_N"/>
    <property type="match status" value="1"/>
</dbReference>
<accession>A0ABP1RTW2</accession>
<feature type="compositionally biased region" description="Basic and acidic residues" evidence="2">
    <location>
        <begin position="1133"/>
        <end position="1151"/>
    </location>
</feature>
<feature type="domain" description="FH2" evidence="4">
    <location>
        <begin position="2030"/>
        <end position="2424"/>
    </location>
</feature>
<feature type="compositionally biased region" description="Low complexity" evidence="2">
    <location>
        <begin position="207"/>
        <end position="228"/>
    </location>
</feature>
<feature type="compositionally biased region" description="Pro residues" evidence="2">
    <location>
        <begin position="1994"/>
        <end position="2006"/>
    </location>
</feature>
<feature type="compositionally biased region" description="Polar residues" evidence="2">
    <location>
        <begin position="187"/>
        <end position="206"/>
    </location>
</feature>
<feature type="compositionally biased region" description="Polar residues" evidence="2">
    <location>
        <begin position="664"/>
        <end position="685"/>
    </location>
</feature>
<feature type="region of interest" description="Disordered" evidence="2">
    <location>
        <begin position="1625"/>
        <end position="1710"/>
    </location>
</feature>
<dbReference type="SUPFAM" id="SSF101447">
    <property type="entry name" value="Formin homology 2 domain (FH2 domain)"/>
    <property type="match status" value="1"/>
</dbReference>
<feature type="region of interest" description="Disordered" evidence="2">
    <location>
        <begin position="905"/>
        <end position="1040"/>
    </location>
</feature>
<dbReference type="InterPro" id="IPR016024">
    <property type="entry name" value="ARM-type_fold"/>
</dbReference>
<feature type="region of interest" description="Disordered" evidence="2">
    <location>
        <begin position="581"/>
        <end position="702"/>
    </location>
</feature>
<evidence type="ECO:0000259" key="4">
    <source>
        <dbReference type="PROSITE" id="PS51444"/>
    </source>
</evidence>
<evidence type="ECO:0000256" key="2">
    <source>
        <dbReference type="SAM" id="MobiDB-lite"/>
    </source>
</evidence>
<feature type="compositionally biased region" description="Low complexity" evidence="2">
    <location>
        <begin position="93"/>
        <end position="108"/>
    </location>
</feature>
<feature type="compositionally biased region" description="Basic and acidic residues" evidence="2">
    <location>
        <begin position="725"/>
        <end position="738"/>
    </location>
</feature>
<feature type="region of interest" description="Disordered" evidence="2">
    <location>
        <begin position="2458"/>
        <end position="2502"/>
    </location>
</feature>
<evidence type="ECO:0008006" key="7">
    <source>
        <dbReference type="Google" id="ProtNLM"/>
    </source>
</evidence>
<feature type="compositionally biased region" description="Basic and acidic residues" evidence="2">
    <location>
        <begin position="231"/>
        <end position="245"/>
    </location>
</feature>
<feature type="compositionally biased region" description="Low complexity" evidence="2">
    <location>
        <begin position="815"/>
        <end position="833"/>
    </location>
</feature>
<dbReference type="InterPro" id="IPR041387">
    <property type="entry name" value="FHOD1_GBD_N"/>
</dbReference>
<feature type="compositionally biased region" description="Low complexity" evidence="2">
    <location>
        <begin position="1646"/>
        <end position="1659"/>
    </location>
</feature>
<feature type="compositionally biased region" description="Polar residues" evidence="2">
    <location>
        <begin position="129"/>
        <end position="138"/>
    </location>
</feature>
<protein>
    <recommendedName>
        <fullName evidence="7">FH1/FH2 domain-containing protein 3</fullName>
    </recommendedName>
</protein>
<evidence type="ECO:0000313" key="5">
    <source>
        <dbReference type="EMBL" id="CAL8135483.1"/>
    </source>
</evidence>
<feature type="compositionally biased region" description="Basic and acidic residues" evidence="2">
    <location>
        <begin position="1732"/>
        <end position="1741"/>
    </location>
</feature>
<feature type="compositionally biased region" description="Polar residues" evidence="2">
    <location>
        <begin position="763"/>
        <end position="774"/>
    </location>
</feature>
<feature type="compositionally biased region" description="Polar residues" evidence="2">
    <location>
        <begin position="739"/>
        <end position="753"/>
    </location>
</feature>
<feature type="region of interest" description="Disordered" evidence="2">
    <location>
        <begin position="1108"/>
        <end position="1153"/>
    </location>
</feature>
<feature type="compositionally biased region" description="Low complexity" evidence="2">
    <location>
        <begin position="349"/>
        <end position="375"/>
    </location>
</feature>
<name>A0ABP1RTW2_9HEXA</name>
<evidence type="ECO:0000313" key="6">
    <source>
        <dbReference type="Proteomes" id="UP001642540"/>
    </source>
</evidence>
<feature type="compositionally biased region" description="Low complexity" evidence="2">
    <location>
        <begin position="690"/>
        <end position="700"/>
    </location>
</feature>
<feature type="compositionally biased region" description="Basic and acidic residues" evidence="2">
    <location>
        <begin position="1670"/>
        <end position="1680"/>
    </location>
</feature>
<comment type="caution">
    <text evidence="5">The sequence shown here is derived from an EMBL/GenBank/DDBJ whole genome shotgun (WGS) entry which is preliminary data.</text>
</comment>
<feature type="compositionally biased region" description="Low complexity" evidence="2">
    <location>
        <begin position="1799"/>
        <end position="1811"/>
    </location>
</feature>
<evidence type="ECO:0000256" key="1">
    <source>
        <dbReference type="ARBA" id="ARBA00023203"/>
    </source>
</evidence>
<dbReference type="Pfam" id="PF24959">
    <property type="entry name" value="FH3_FHOD1-3"/>
    <property type="match status" value="1"/>
</dbReference>
<dbReference type="PROSITE" id="PS51232">
    <property type="entry name" value="GBD_FH3"/>
    <property type="match status" value="1"/>
</dbReference>
<feature type="compositionally biased region" description="Polar residues" evidence="2">
    <location>
        <begin position="834"/>
        <end position="845"/>
    </location>
</feature>
<feature type="region of interest" description="Disordered" evidence="2">
    <location>
        <begin position="2514"/>
        <end position="2546"/>
    </location>
</feature>
<feature type="domain" description="GBD/FH3" evidence="3">
    <location>
        <begin position="1325"/>
        <end position="1698"/>
    </location>
</feature>
<feature type="compositionally biased region" description="Basic residues" evidence="2">
    <location>
        <begin position="1636"/>
        <end position="1645"/>
    </location>
</feature>
<feature type="region of interest" description="Disordered" evidence="2">
    <location>
        <begin position="1725"/>
        <end position="1811"/>
    </location>
</feature>
<feature type="compositionally biased region" description="Basic and acidic residues" evidence="2">
    <location>
        <begin position="1896"/>
        <end position="1910"/>
    </location>
</feature>
<proteinExistence type="predicted"/>
<feature type="compositionally biased region" description="Acidic residues" evidence="2">
    <location>
        <begin position="1115"/>
        <end position="1132"/>
    </location>
</feature>
<reference evidence="5 6" key="1">
    <citation type="submission" date="2024-08" db="EMBL/GenBank/DDBJ databases">
        <authorList>
            <person name="Cucini C."/>
            <person name="Frati F."/>
        </authorList>
    </citation>
    <scope>NUCLEOTIDE SEQUENCE [LARGE SCALE GENOMIC DNA]</scope>
</reference>
<dbReference type="Pfam" id="PF02181">
    <property type="entry name" value="FH2"/>
    <property type="match status" value="1"/>
</dbReference>
<sequence length="2567" mass="280090">MSSYKGTYNSWRGGADRGVGSFSSASSTSGIGSSTASKYNGSLGLKSVESSPTRESSYTSGIADRSSSLDTRGTTPTSRFSALSARLKETERPSPSTTTSSYGTGKSSLNASTFSKDKPALSSYGIGGSSVNSITSRFGSTLGSSPSSTSSANTATDSSNTGGSPFRPSGTSGYIRSTRDSDLQRFSKGSNSFLDETGSKNSNNPNSTSGTKRLSGSTLSLGSSTSGTPINKDHWQVKEDQRQGKEGTPISNKVTGSSTGPADRERGRERDRERIDRDPDRTERERDRDRIERERDRDRIERERDRDRIERERDRDRTDRERDRDRIERDRDRIDRDRDRIDRDRDRTGTTGTSSQSASSTSTGLTTGNASGLSSYKPYTPRTLLSADLKPLTAPTSSSSLRASARYGLKSGSSITHYSASLPTASTIKAAAILTEEAKKQLSKNQYHKEKQEQYREIEEVTSWHSRGTCTILDAADDDSDMAADDISLDEETSFAPRTFNPRYEGVLKHKAVQTEEEPKSKYAGLSSIPRPPIAIFSSPFTAVMNRFNAEKAAKASASESTSASGPSSSPGLELINRRGSLKKVSNSSDSAVSGSSNNSKDVKTGNNSKSVSYTGATTTTSNPSSTDHSSRSSLPSRQTSPTSRSNSLNNKSRTTDGEDVVTNCKNNSGSTNTEQATMTASSATKKLPTKASSPPATTTLNAGGLVVNLANKEYVRKSVLNVGETKDDEQRKQEGETSRVTATQKAAMASSNDTKDEDNERNGSNNTRSSLLSGGNKRDSTRRPPTDPNKSSNSTTNQQVNRSISRMSSQYNLNNASNSSANSSRASSPSPAGTATGNSGTNNAAGAPTTVLQRMKSSKNVNPLRKLSLENSNASDSDSSVTSSSRGIGASFAKLKKKLSIGGDNSAASGTESNNNSISTNNNISNNAANLEKKGQLRRGSATSGGATTASSSTASSRSGSVERGSHNASTGSPLHPSSMKKSLSKSETRSSLRTSPSSSSDSERKKKGSVSIQTPEEEAKALANSEQGYNGVQDDSEEPKQTPFFLRMMSDTPWVRKCQSGEIPWWMASSNSDVPGALGRNPSRSVIKVPTTKDIQEEIAAANPIIASKPNMDDDSSSSELSDIECDDDGLDLKMTRPLGERTSPDGREIPAITMPDGLKGETPFIGNLRNIDDILGFLPSNLLAPSPSPAPPTPTPASTALQEAMDELVEAQRKLQLVGQANTNDDDDSDSESSSSEMSEADPLDKPKDDEDESDSSSDEEDERSTGTSSSFEEVDPTSLTIPVPARARSHSLASTSQKSDGKSKQIDIENMEAVLDTSGLIPESQREQLDDATLQIYRDGDYGTYLDLEASISEQQEEFEGFHNNRKNSIVLRAQLPVRVHAIIEKLINSDGRELRRALFSLKQIFQEDKDLVHEFVENGGLSCLIKVGSDADQNYQNYILRAIGQVMLYVDGMYGVMRHNETIQWLYSLTASKFRLVQKTALKLLLVFVEYVETNCLLLVQAVGAVDNNRGAALWSNVMNLLRDHDSNSGDSELLIYAMTLVNKVLNGIPELDTYYDQIDALEEQGMATIIQNYMGKQCADLDLIQQFQIYEMVLKHEDGEEDNIMMQLDESMRQKLLTRKGYCEVEGNNKNRRKSRRRSTNTPPTTPNGSSNPIFPHPVIRRLSSTEDPGKDSMDDGSSTTSSHSSSPGPPNGTPPPPPYIIAGYANEKCNANGEITPALRRRRERVPDHHKSLVDQKTLNGSASELSESLQKDNSSSLIPLGRSVSGRKDSLGNISNSPSSGMLEQQNNLKNSSSNGSFTNGNCGSPNGSITVARPWMLPIYTKTNGTATSSTSIANGEPESPESSEAKREHTVKDLTQKLANQSLLTSPVDENKSLLRSGELSGVVSKAKEGLAKSKSRVDLKPPQGDSGTKGMQVEVKKSDNDFHWDFLVMNLHRSLEICDLDFTDLKTSDDEDIMAPNPAVMNNCHIPPPLPPMFSSGNVPPPPPGRFGAAPPPPSVNGFGSSAYGTSLNNRQSPTDLDQGDTLRKTKKTVKLFWKEVREDPITASKVEKVGSLWTELQPVTLDTQRLEHLFESRAKDVINKKQSDANKTKEITVLDPKRSNAINIGMTKLPPPRTIKAAIMKMDSTIINREGIEKLLSMLPTEEERAKITEAQFANPETPLGSAEQFLLTLASISELTARLKLWAFKLDYENLEKEVAEPLMDLKQGIESLEKNKTFRQILTTLLCIGNFLNGADAKGFQIDYLSKVPEVKDTVHKHSLLHHLCHMVLENYPESSDLYSEIGPVTRASRVDFDEVATNLTKMETDCKASWDHLKVIAKHDGPTNMKLKMSEFLADCAERIIVLGIIHRRVMNRFHKFLLWLGVPAHQVPTSKPHLLFKTISEFALEYRTTRERVMQQLQKKANHRERNKTRGKMITEQIMYKTKEDKADEELREVLTKSRVTNGDGEIMTGSLTWSRRPKNHPSSNGPINPGLHLNNKSATLGPGSPLVDGDDEILESLVKTATRTSDSRMAPRERKRNSARYSDRKSLRRTLRHGLSEEERKMLSAFMANGHSFC</sequence>
<dbReference type="PANTHER" id="PTHR45920">
    <property type="entry name" value="FORMIN HOMOLOGY 2 DOMAIN CONTAINING, ISOFORM I"/>
    <property type="match status" value="1"/>
</dbReference>
<feature type="compositionally biased region" description="Low complexity" evidence="2">
    <location>
        <begin position="139"/>
        <end position="161"/>
    </location>
</feature>
<dbReference type="InterPro" id="IPR042201">
    <property type="entry name" value="FH2_Formin_sf"/>
</dbReference>
<evidence type="ECO:0000259" key="3">
    <source>
        <dbReference type="PROSITE" id="PS51232"/>
    </source>
</evidence>
<feature type="compositionally biased region" description="Pro residues" evidence="2">
    <location>
        <begin position="1694"/>
        <end position="1706"/>
    </location>
</feature>
<feature type="compositionally biased region" description="Acidic residues" evidence="2">
    <location>
        <begin position="1253"/>
        <end position="1266"/>
    </location>
</feature>
<feature type="compositionally biased region" description="Polar residues" evidence="2">
    <location>
        <begin position="249"/>
        <end position="260"/>
    </location>
</feature>
<feature type="compositionally biased region" description="Polar residues" evidence="2">
    <location>
        <begin position="789"/>
        <end position="814"/>
    </location>
</feature>
<feature type="compositionally biased region" description="Polar residues" evidence="2">
    <location>
        <begin position="1"/>
        <end position="10"/>
    </location>
</feature>
<feature type="compositionally biased region" description="Polar residues" evidence="2">
    <location>
        <begin position="1742"/>
        <end position="1765"/>
    </location>
</feature>
<dbReference type="SUPFAM" id="SSF48371">
    <property type="entry name" value="ARM repeat"/>
    <property type="match status" value="1"/>
</dbReference>
<feature type="compositionally biased region" description="Polar residues" evidence="2">
    <location>
        <begin position="48"/>
        <end position="81"/>
    </location>
</feature>
<feature type="compositionally biased region" description="Low complexity" evidence="2">
    <location>
        <begin position="611"/>
        <end position="646"/>
    </location>
</feature>
<feature type="compositionally biased region" description="Basic and acidic residues" evidence="2">
    <location>
        <begin position="777"/>
        <end position="786"/>
    </location>
</feature>
<dbReference type="PROSITE" id="PS51444">
    <property type="entry name" value="FH2"/>
    <property type="match status" value="1"/>
</dbReference>
<dbReference type="Gene3D" id="1.25.10.10">
    <property type="entry name" value="Leucine-rich Repeat Variant"/>
    <property type="match status" value="1"/>
</dbReference>
<feature type="compositionally biased region" description="Polar residues" evidence="2">
    <location>
        <begin position="1780"/>
        <end position="1798"/>
    </location>
</feature>
<dbReference type="EMBL" id="CAXLJM020000108">
    <property type="protein sequence ID" value="CAL8135483.1"/>
    <property type="molecule type" value="Genomic_DNA"/>
</dbReference>
<dbReference type="InterPro" id="IPR014768">
    <property type="entry name" value="GBD/FH3_dom"/>
</dbReference>
<feature type="compositionally biased region" description="Polar residues" evidence="2">
    <location>
        <begin position="1831"/>
        <end position="1843"/>
    </location>
</feature>
<feature type="compositionally biased region" description="Low complexity" evidence="2">
    <location>
        <begin position="20"/>
        <end position="37"/>
    </location>
</feature>
<feature type="compositionally biased region" description="Low complexity" evidence="2">
    <location>
        <begin position="1682"/>
        <end position="1693"/>
    </location>
</feature>
<dbReference type="SMART" id="SM00498">
    <property type="entry name" value="FH2"/>
    <property type="match status" value="1"/>
</dbReference>
<gene>
    <name evidence="5" type="ORF">ODALV1_LOCUS26004</name>
</gene>
<feature type="compositionally biased region" description="Low complexity" evidence="2">
    <location>
        <begin position="914"/>
        <end position="931"/>
    </location>
</feature>
<feature type="region of interest" description="Disordered" evidence="2">
    <location>
        <begin position="1185"/>
        <end position="1309"/>
    </location>
</feature>
<feature type="compositionally biased region" description="Low complexity" evidence="2">
    <location>
        <begin position="939"/>
        <end position="961"/>
    </location>
</feature>
<feature type="compositionally biased region" description="Low complexity" evidence="2">
    <location>
        <begin position="993"/>
        <end position="1002"/>
    </location>
</feature>
<feature type="compositionally biased region" description="Basic and acidic residues" evidence="2">
    <location>
        <begin position="262"/>
        <end position="348"/>
    </location>
</feature>
<feature type="region of interest" description="Disordered" evidence="2">
    <location>
        <begin position="1994"/>
        <end position="2032"/>
    </location>
</feature>
<dbReference type="InterPro" id="IPR011989">
    <property type="entry name" value="ARM-like"/>
</dbReference>
<feature type="region of interest" description="Disordered" evidence="2">
    <location>
        <begin position="1"/>
        <end position="376"/>
    </location>
</feature>
<feature type="region of interest" description="Disordered" evidence="2">
    <location>
        <begin position="1895"/>
        <end position="1922"/>
    </location>
</feature>
<keyword evidence="6" id="KW-1185">Reference proteome</keyword>
<dbReference type="Proteomes" id="UP001642540">
    <property type="component" value="Unassembled WGS sequence"/>
</dbReference>
<keyword evidence="1" id="KW-0009">Actin-binding</keyword>
<feature type="compositionally biased region" description="Polar residues" evidence="2">
    <location>
        <begin position="2009"/>
        <end position="2027"/>
    </location>
</feature>
<feature type="compositionally biased region" description="Low complexity" evidence="2">
    <location>
        <begin position="586"/>
        <end position="600"/>
    </location>
</feature>
<feature type="region of interest" description="Disordered" evidence="2">
    <location>
        <begin position="1831"/>
        <end position="1861"/>
    </location>
</feature>
<dbReference type="InterPro" id="IPR056771">
    <property type="entry name" value="FH3_FHOD1-3-like"/>
</dbReference>
<dbReference type="PANTHER" id="PTHR45920:SF4">
    <property type="entry name" value="FORMIN HOMOLOGY 2 DOMAIN CONTAINING, ISOFORM I"/>
    <property type="match status" value="1"/>
</dbReference>
<organism evidence="5 6">
    <name type="scientific">Orchesella dallaii</name>
    <dbReference type="NCBI Taxonomy" id="48710"/>
    <lineage>
        <taxon>Eukaryota</taxon>
        <taxon>Metazoa</taxon>
        <taxon>Ecdysozoa</taxon>
        <taxon>Arthropoda</taxon>
        <taxon>Hexapoda</taxon>
        <taxon>Collembola</taxon>
        <taxon>Entomobryomorpha</taxon>
        <taxon>Entomobryoidea</taxon>
        <taxon>Orchesellidae</taxon>
        <taxon>Orchesellinae</taxon>
        <taxon>Orchesella</taxon>
    </lineage>
</organism>